<evidence type="ECO:0000313" key="2">
    <source>
        <dbReference type="Proteomes" id="UP000029493"/>
    </source>
</evidence>
<dbReference type="PANTHER" id="PTHR37166">
    <property type="entry name" value="PROTEIN FLAG"/>
    <property type="match status" value="1"/>
</dbReference>
<dbReference type="Pfam" id="PF03646">
    <property type="entry name" value="FlaG"/>
    <property type="match status" value="1"/>
</dbReference>
<dbReference type="EMBL" id="CP009455">
    <property type="protein sequence ID" value="AIR90065.1"/>
    <property type="molecule type" value="Genomic_DNA"/>
</dbReference>
<proteinExistence type="predicted"/>
<dbReference type="RefSeq" id="WP_038412678.1">
    <property type="nucleotide sequence ID" value="NZ_CP009455.1"/>
</dbReference>
<dbReference type="KEGG" id="psw:LK03_12520"/>
<accession>A0A089WL94</accession>
<keyword evidence="2" id="KW-1185">Reference proteome</keyword>
<evidence type="ECO:0000313" key="1">
    <source>
        <dbReference type="EMBL" id="AIR90065.1"/>
    </source>
</evidence>
<keyword evidence="1" id="KW-0969">Cilium</keyword>
<dbReference type="STRING" id="157783.LK03_12520"/>
<name>A0A089WL94_9PSED</name>
<dbReference type="AlphaFoldDB" id="A0A089WL94"/>
<keyword evidence="1" id="KW-0966">Cell projection</keyword>
<dbReference type="InterPro" id="IPR005186">
    <property type="entry name" value="FlaG"/>
</dbReference>
<dbReference type="PANTHER" id="PTHR37166:SF1">
    <property type="entry name" value="PROTEIN FLAG"/>
    <property type="match status" value="1"/>
</dbReference>
<dbReference type="Gene3D" id="3.30.160.170">
    <property type="entry name" value="FlaG-like"/>
    <property type="match status" value="1"/>
</dbReference>
<reference evidence="1 2" key="1">
    <citation type="submission" date="2014-09" db="EMBL/GenBank/DDBJ databases">
        <authorList>
            <person name="Chan K.-G."/>
        </authorList>
    </citation>
    <scope>NUCLEOTIDE SEQUENCE [LARGE SCALE GENOMIC DNA]</scope>
    <source>
        <strain evidence="1 2">ND07</strain>
    </source>
</reference>
<keyword evidence="1" id="KW-0282">Flagellum</keyword>
<dbReference type="eggNOG" id="COG1334">
    <property type="taxonomic scope" value="Bacteria"/>
</dbReference>
<dbReference type="SUPFAM" id="SSF160214">
    <property type="entry name" value="FlaG-like"/>
    <property type="match status" value="1"/>
</dbReference>
<dbReference type="InterPro" id="IPR035924">
    <property type="entry name" value="FlaG-like_sf"/>
</dbReference>
<sequence>MDMSVKLSQAYTPIVTSLAVSSDKDPSAATVKAPDAVTPVDQAATREDLEKAVGKIREFASDNHRNLDFSIDDSTGKVVVKVVATDTGEVVRQIPSETALKLAQNLNDANSLLFKDEA</sequence>
<dbReference type="Proteomes" id="UP000029493">
    <property type="component" value="Chromosome"/>
</dbReference>
<dbReference type="OrthoDB" id="5741693at2"/>
<gene>
    <name evidence="1" type="ORF">LK03_12520</name>
</gene>
<protein>
    <submittedName>
        <fullName evidence="1">Flagellar protein FlaG</fullName>
    </submittedName>
</protein>
<organism evidence="1 2">
    <name type="scientific">Pseudomonas cremoricolorata</name>
    <dbReference type="NCBI Taxonomy" id="157783"/>
    <lineage>
        <taxon>Bacteria</taxon>
        <taxon>Pseudomonadati</taxon>
        <taxon>Pseudomonadota</taxon>
        <taxon>Gammaproteobacteria</taxon>
        <taxon>Pseudomonadales</taxon>
        <taxon>Pseudomonadaceae</taxon>
        <taxon>Pseudomonas</taxon>
    </lineage>
</organism>